<feature type="region of interest" description="Disordered" evidence="2">
    <location>
        <begin position="1"/>
        <end position="99"/>
    </location>
</feature>
<dbReference type="Gene3D" id="2.60.40.1240">
    <property type="match status" value="1"/>
</dbReference>
<evidence type="ECO:0000313" key="6">
    <source>
        <dbReference type="Proteomes" id="UP000186235"/>
    </source>
</evidence>
<dbReference type="Proteomes" id="UP000186235">
    <property type="component" value="Unassembled WGS sequence"/>
</dbReference>
<dbReference type="InterPro" id="IPR029051">
    <property type="entry name" value="DUF4352"/>
</dbReference>
<sequence length="302" mass="29982">MSAPHEGQRPDQPGAYPAQPGPTPPPGQPYTSPLGPGAPGAAGPTPHAAHPGQAGWAGQPGQPGQEGWAGQPGIPGQPGFPGQPSQPGAAAFAGQAPGVPPRKSWFARHKILTGLGVVVILAVIAAALGGGGGDEPDAPAPVAGSSAPQDPAEPAPEAPDEPAEEPAPEPAAAVVGTPVRDGKFEFTVTSVETGVPTVGDEFLNAQAQGQFVLVHVTVTNVGDQAQMFDGSSQKLVDTAGREHSADTSAAIYLGDANSFLTDINPGNSVEGTVVFDVPADAVPASVTLHDSFFSGGVEVSLG</sequence>
<proteinExistence type="predicted"/>
<evidence type="ECO:0000256" key="3">
    <source>
        <dbReference type="SAM" id="Phobius"/>
    </source>
</evidence>
<dbReference type="RefSeq" id="WP_083711577.1">
    <property type="nucleotide sequence ID" value="NZ_FTMI01000002.1"/>
</dbReference>
<feature type="compositionally biased region" description="Acidic residues" evidence="2">
    <location>
        <begin position="158"/>
        <end position="167"/>
    </location>
</feature>
<evidence type="ECO:0000256" key="1">
    <source>
        <dbReference type="ARBA" id="ARBA00022729"/>
    </source>
</evidence>
<keyword evidence="1" id="KW-0732">Signal</keyword>
<dbReference type="InterPro" id="IPR029050">
    <property type="entry name" value="Immunoprotect_excell_Ig-like"/>
</dbReference>
<reference evidence="6" key="1">
    <citation type="submission" date="2017-01" db="EMBL/GenBank/DDBJ databases">
        <authorList>
            <person name="Varghese N."/>
            <person name="Submissions S."/>
        </authorList>
    </citation>
    <scope>NUCLEOTIDE SEQUENCE [LARGE SCALE GENOMIC DNA]</scope>
    <source>
        <strain evidence="6">3bp</strain>
    </source>
</reference>
<dbReference type="EMBL" id="FTMI01000002">
    <property type="protein sequence ID" value="SIQ12581.1"/>
    <property type="molecule type" value="Genomic_DNA"/>
</dbReference>
<evidence type="ECO:0000313" key="5">
    <source>
        <dbReference type="EMBL" id="SIQ12581.1"/>
    </source>
</evidence>
<protein>
    <recommendedName>
        <fullName evidence="4">DUF4352 domain-containing protein</fullName>
    </recommendedName>
</protein>
<gene>
    <name evidence="5" type="ORF">SAMN05518682_1387</name>
</gene>
<organism evidence="5 6">
    <name type="scientific">Cellulosimicrobium aquatile</name>
    <dbReference type="NCBI Taxonomy" id="1612203"/>
    <lineage>
        <taxon>Bacteria</taxon>
        <taxon>Bacillati</taxon>
        <taxon>Actinomycetota</taxon>
        <taxon>Actinomycetes</taxon>
        <taxon>Micrococcales</taxon>
        <taxon>Promicromonosporaceae</taxon>
        <taxon>Cellulosimicrobium</taxon>
    </lineage>
</organism>
<keyword evidence="3" id="KW-0812">Transmembrane</keyword>
<dbReference type="AlphaFoldDB" id="A0A1N6Q7K7"/>
<name>A0A1N6Q7K7_9MICO</name>
<keyword evidence="3" id="KW-0472">Membrane</keyword>
<keyword evidence="6" id="KW-1185">Reference proteome</keyword>
<evidence type="ECO:0000259" key="4">
    <source>
        <dbReference type="Pfam" id="PF11611"/>
    </source>
</evidence>
<keyword evidence="3" id="KW-1133">Transmembrane helix</keyword>
<feature type="transmembrane region" description="Helical" evidence="3">
    <location>
        <begin position="111"/>
        <end position="131"/>
    </location>
</feature>
<accession>A0A1N6Q7K7</accession>
<feature type="domain" description="DUF4352" evidence="4">
    <location>
        <begin position="175"/>
        <end position="296"/>
    </location>
</feature>
<feature type="region of interest" description="Disordered" evidence="2">
    <location>
        <begin position="135"/>
        <end position="171"/>
    </location>
</feature>
<feature type="compositionally biased region" description="Low complexity" evidence="2">
    <location>
        <begin position="29"/>
        <end position="74"/>
    </location>
</feature>
<feature type="compositionally biased region" description="Low complexity" evidence="2">
    <location>
        <begin position="140"/>
        <end position="150"/>
    </location>
</feature>
<evidence type="ECO:0000256" key="2">
    <source>
        <dbReference type="SAM" id="MobiDB-lite"/>
    </source>
</evidence>
<feature type="compositionally biased region" description="Pro residues" evidence="2">
    <location>
        <begin position="19"/>
        <end position="28"/>
    </location>
</feature>
<dbReference type="Pfam" id="PF11611">
    <property type="entry name" value="DUF4352"/>
    <property type="match status" value="1"/>
</dbReference>
<feature type="compositionally biased region" description="Low complexity" evidence="2">
    <location>
        <begin position="80"/>
        <end position="97"/>
    </location>
</feature>